<feature type="compositionally biased region" description="Acidic residues" evidence="3">
    <location>
        <begin position="19"/>
        <end position="32"/>
    </location>
</feature>
<feature type="region of interest" description="Disordered" evidence="3">
    <location>
        <begin position="1"/>
        <end position="78"/>
    </location>
</feature>
<dbReference type="InterPro" id="IPR016197">
    <property type="entry name" value="Chromo-like_dom_sf"/>
</dbReference>
<name>A0A2Z6S187_9GLOM</name>
<dbReference type="PANTHER" id="PTHR22812">
    <property type="entry name" value="CHROMOBOX PROTEIN"/>
    <property type="match status" value="1"/>
</dbReference>
<dbReference type="InterPro" id="IPR023779">
    <property type="entry name" value="Chromodomain_CS"/>
</dbReference>
<evidence type="ECO:0000256" key="1">
    <source>
        <dbReference type="ARBA" id="ARBA00004123"/>
    </source>
</evidence>
<dbReference type="GO" id="GO:0005634">
    <property type="term" value="C:nucleus"/>
    <property type="evidence" value="ECO:0007669"/>
    <property type="project" value="UniProtKB-SubCell"/>
</dbReference>
<dbReference type="SMART" id="SM00298">
    <property type="entry name" value="CHROMO"/>
    <property type="match status" value="1"/>
</dbReference>
<sequence>MTKLASASFEFNMVTTEDNSSDISEEIDELAGDLEFNSNNNETPNNDKRVSFSSDKINNDEKKQQQQRQEEEEEEDDDEIYEIEKIVDHRTYRGSIQYMIKWKGYPDKHNSWVSKEHVYAEKKESEYWNNKEIEAKEKIKSLVDKHNINANKSLKRQRSSRIKKIKEKHIKKKNFVELKTTATKTKGKLVGNNSGSNKDKSGYKNGVNRNSDINNNGKISLASYYTTPLQSSANSEFGEVNNSDNEGRYENEEMLKYDYDDDEYENFTPAAIAGSWEPFVKDVATIQQDPCTGTLIVFLNWKNGHRTSHTNKVTNVKCPQKMLEFYQQHVQFVATNHQ</sequence>
<comment type="caution">
    <text evidence="5">The sequence shown here is derived from an EMBL/GenBank/DDBJ whole genome shotgun (WGS) entry which is preliminary data.</text>
</comment>
<dbReference type="EMBL" id="BEXD01002324">
    <property type="protein sequence ID" value="GBB97858.1"/>
    <property type="molecule type" value="Genomic_DNA"/>
</dbReference>
<dbReference type="InterPro" id="IPR008251">
    <property type="entry name" value="Chromo_shadow_dom"/>
</dbReference>
<accession>A0A2Z6S187</accession>
<proteinExistence type="predicted"/>
<reference evidence="5 6" key="1">
    <citation type="submission" date="2017-11" db="EMBL/GenBank/DDBJ databases">
        <title>The genome of Rhizophagus clarus HR1 reveals common genetic basis of auxotrophy among arbuscular mycorrhizal fungi.</title>
        <authorList>
            <person name="Kobayashi Y."/>
        </authorList>
    </citation>
    <scope>NUCLEOTIDE SEQUENCE [LARGE SCALE GENOMIC DNA]</scope>
    <source>
        <strain evidence="5 6">HR1</strain>
    </source>
</reference>
<dbReference type="Pfam" id="PF01393">
    <property type="entry name" value="Chromo_shadow"/>
    <property type="match status" value="1"/>
</dbReference>
<dbReference type="Gene3D" id="2.40.50.40">
    <property type="match status" value="2"/>
</dbReference>
<dbReference type="Pfam" id="PF00385">
    <property type="entry name" value="Chromo"/>
    <property type="match status" value="1"/>
</dbReference>
<organism evidence="5 6">
    <name type="scientific">Rhizophagus clarus</name>
    <dbReference type="NCBI Taxonomy" id="94130"/>
    <lineage>
        <taxon>Eukaryota</taxon>
        <taxon>Fungi</taxon>
        <taxon>Fungi incertae sedis</taxon>
        <taxon>Mucoromycota</taxon>
        <taxon>Glomeromycotina</taxon>
        <taxon>Glomeromycetes</taxon>
        <taxon>Glomerales</taxon>
        <taxon>Glomeraceae</taxon>
        <taxon>Rhizophagus</taxon>
    </lineage>
</organism>
<comment type="subcellular location">
    <subcellularLocation>
        <location evidence="1">Nucleus</location>
    </subcellularLocation>
</comment>
<gene>
    <name evidence="5" type="ORF">RclHR1_03090016</name>
</gene>
<keyword evidence="6" id="KW-1185">Reference proteome</keyword>
<evidence type="ECO:0000259" key="4">
    <source>
        <dbReference type="PROSITE" id="PS50013"/>
    </source>
</evidence>
<feature type="region of interest" description="Disordered" evidence="3">
    <location>
        <begin position="187"/>
        <end position="214"/>
    </location>
</feature>
<dbReference type="SUPFAM" id="SSF54160">
    <property type="entry name" value="Chromo domain-like"/>
    <property type="match status" value="2"/>
</dbReference>
<protein>
    <recommendedName>
        <fullName evidence="4">Chromo domain-containing protein</fullName>
    </recommendedName>
</protein>
<dbReference type="STRING" id="94130.A0A2Z6S187"/>
<evidence type="ECO:0000313" key="5">
    <source>
        <dbReference type="EMBL" id="GBB97858.1"/>
    </source>
</evidence>
<dbReference type="InterPro" id="IPR023780">
    <property type="entry name" value="Chromo_domain"/>
</dbReference>
<feature type="domain" description="Chromo" evidence="4">
    <location>
        <begin position="81"/>
        <end position="139"/>
    </location>
</feature>
<dbReference type="PROSITE" id="PS00598">
    <property type="entry name" value="CHROMO_1"/>
    <property type="match status" value="1"/>
</dbReference>
<dbReference type="InterPro" id="IPR051219">
    <property type="entry name" value="Heterochromatin_chromo-domain"/>
</dbReference>
<evidence type="ECO:0000256" key="3">
    <source>
        <dbReference type="SAM" id="MobiDB-lite"/>
    </source>
</evidence>
<dbReference type="Proteomes" id="UP000247702">
    <property type="component" value="Unassembled WGS sequence"/>
</dbReference>
<dbReference type="CDD" id="cd00024">
    <property type="entry name" value="CD_CSD"/>
    <property type="match status" value="1"/>
</dbReference>
<keyword evidence="2" id="KW-0539">Nucleus</keyword>
<dbReference type="PROSITE" id="PS50013">
    <property type="entry name" value="CHROMO_2"/>
    <property type="match status" value="1"/>
</dbReference>
<evidence type="ECO:0000313" key="6">
    <source>
        <dbReference type="Proteomes" id="UP000247702"/>
    </source>
</evidence>
<evidence type="ECO:0000256" key="2">
    <source>
        <dbReference type="ARBA" id="ARBA00023242"/>
    </source>
</evidence>
<dbReference type="SMART" id="SM00300">
    <property type="entry name" value="ChSh"/>
    <property type="match status" value="1"/>
</dbReference>
<dbReference type="AlphaFoldDB" id="A0A2Z6S187"/>
<dbReference type="InterPro" id="IPR000953">
    <property type="entry name" value="Chromo/chromo_shadow_dom"/>
</dbReference>
<dbReference type="GO" id="GO:0000792">
    <property type="term" value="C:heterochromatin"/>
    <property type="evidence" value="ECO:0007669"/>
    <property type="project" value="UniProtKB-ARBA"/>
</dbReference>